<dbReference type="FunFam" id="3.30.230.10:FF:000004">
    <property type="entry name" value="40S ribosomal protein S2"/>
    <property type="match status" value="1"/>
</dbReference>
<comment type="similarity">
    <text evidence="1 8 9">Belongs to the universal ribosomal protein uS5 family.</text>
</comment>
<accession>A0A520KYT6</accession>
<evidence type="ECO:0000313" key="11">
    <source>
        <dbReference type="EMBL" id="RZN73102.1"/>
    </source>
</evidence>
<dbReference type="Gene3D" id="3.30.160.20">
    <property type="match status" value="1"/>
</dbReference>
<dbReference type="HAMAP" id="MF_01307_A">
    <property type="entry name" value="Ribosomal_uS5_A"/>
    <property type="match status" value="1"/>
</dbReference>
<dbReference type="SUPFAM" id="SSF54768">
    <property type="entry name" value="dsRNA-binding domain-like"/>
    <property type="match status" value="1"/>
</dbReference>
<protein>
    <recommendedName>
        <fullName evidence="7 8">Small ribosomal subunit protein uS5</fullName>
    </recommendedName>
</protein>
<sequence length="221" mass="24372">MKRRSSKGDRKKQKRFSPVRKDWIPRTRLGHLVHEKEIRDIDEALTIDYPLKEVEIIDLLLPDLEDEVLDINMVQRMTDSGRRVKFTATIVVGNRRGYVGVGVGKDAEVGNAIRKGANAAKLNIVKVMRGCGSWECMCGTPHSVPYKIEGKSGSVKITLIPAPKGLGLASGEKAKKVLELAGIKDVWTRTEGSTRTSMNFAKATYNALKNLSTVKGVKVEG</sequence>
<evidence type="ECO:0000256" key="7">
    <source>
        <dbReference type="ARBA" id="ARBA00035255"/>
    </source>
</evidence>
<dbReference type="PROSITE" id="PS00585">
    <property type="entry name" value="RIBOSOMAL_S5"/>
    <property type="match status" value="1"/>
</dbReference>
<evidence type="ECO:0000256" key="5">
    <source>
        <dbReference type="ARBA" id="ARBA00023274"/>
    </source>
</evidence>
<dbReference type="FunFam" id="3.30.160.20:FF:000002">
    <property type="entry name" value="40S ribosomal protein S2"/>
    <property type="match status" value="1"/>
</dbReference>
<dbReference type="SUPFAM" id="SSF54211">
    <property type="entry name" value="Ribosomal protein S5 domain 2-like"/>
    <property type="match status" value="1"/>
</dbReference>
<evidence type="ECO:0000256" key="1">
    <source>
        <dbReference type="ARBA" id="ARBA00008945"/>
    </source>
</evidence>
<dbReference type="PANTHER" id="PTHR13718">
    <property type="entry name" value="RIBOSOMAL S SUBUNIT"/>
    <property type="match status" value="1"/>
</dbReference>
<dbReference type="InterPro" id="IPR018192">
    <property type="entry name" value="Ribosomal_uS5_N_CS"/>
</dbReference>
<dbReference type="GO" id="GO:0022627">
    <property type="term" value="C:cytosolic small ribosomal subunit"/>
    <property type="evidence" value="ECO:0007669"/>
    <property type="project" value="TreeGrafter"/>
</dbReference>
<dbReference type="PANTHER" id="PTHR13718:SF4">
    <property type="entry name" value="40S RIBOSOMAL PROTEIN S2"/>
    <property type="match status" value="1"/>
</dbReference>
<dbReference type="InterPro" id="IPR047866">
    <property type="entry name" value="Ribosomal_uS5_arc"/>
</dbReference>
<dbReference type="InterPro" id="IPR000851">
    <property type="entry name" value="Ribosomal_uS5"/>
</dbReference>
<evidence type="ECO:0000256" key="6">
    <source>
        <dbReference type="ARBA" id="ARBA00025844"/>
    </source>
</evidence>
<evidence type="ECO:0000313" key="12">
    <source>
        <dbReference type="Proteomes" id="UP000320766"/>
    </source>
</evidence>
<comment type="subunit">
    <text evidence="6 8">Part of the 30S ribosomal subunit. Contacts protein S4.</text>
</comment>
<dbReference type="GO" id="GO:0019843">
    <property type="term" value="F:rRNA binding"/>
    <property type="evidence" value="ECO:0007669"/>
    <property type="project" value="UniProtKB-UniRule"/>
</dbReference>
<dbReference type="InterPro" id="IPR005324">
    <property type="entry name" value="Ribosomal_uS5_C"/>
</dbReference>
<proteinExistence type="inferred from homology"/>
<evidence type="ECO:0000256" key="8">
    <source>
        <dbReference type="HAMAP-Rule" id="MF_01307"/>
    </source>
</evidence>
<dbReference type="GO" id="GO:0003735">
    <property type="term" value="F:structural constituent of ribosome"/>
    <property type="evidence" value="ECO:0007669"/>
    <property type="project" value="UniProtKB-UniRule"/>
</dbReference>
<evidence type="ECO:0000256" key="4">
    <source>
        <dbReference type="ARBA" id="ARBA00022980"/>
    </source>
</evidence>
<keyword evidence="2 8" id="KW-0699">rRNA-binding</keyword>
<dbReference type="InterPro" id="IPR013810">
    <property type="entry name" value="Ribosomal_uS5_N"/>
</dbReference>
<dbReference type="Proteomes" id="UP000320766">
    <property type="component" value="Unassembled WGS sequence"/>
</dbReference>
<gene>
    <name evidence="8" type="primary">rps5</name>
    <name evidence="11" type="ORF">EF807_01035</name>
</gene>
<dbReference type="NCBIfam" id="TIGR01020">
    <property type="entry name" value="uS5_euk_arch"/>
    <property type="match status" value="1"/>
</dbReference>
<comment type="function">
    <text evidence="8">With S4 and S12 plays an important role in translational accuracy.</text>
</comment>
<dbReference type="GO" id="GO:0006412">
    <property type="term" value="P:translation"/>
    <property type="evidence" value="ECO:0007669"/>
    <property type="project" value="UniProtKB-UniRule"/>
</dbReference>
<dbReference type="InterPro" id="IPR020568">
    <property type="entry name" value="Ribosomal_Su5_D2-typ_SF"/>
</dbReference>
<evidence type="ECO:0000256" key="3">
    <source>
        <dbReference type="ARBA" id="ARBA00022884"/>
    </source>
</evidence>
<comment type="domain">
    <text evidence="8">The N-terminal domain interacts with the head of the 30S subunit; the C-terminal domain interacts with the body and contacts protein S4. The interaction surface between S4 and S5 is involved in control of translational fidelity.</text>
</comment>
<dbReference type="EMBL" id="RXIL01000019">
    <property type="protein sequence ID" value="RZN73102.1"/>
    <property type="molecule type" value="Genomic_DNA"/>
</dbReference>
<dbReference type="Pfam" id="PF00333">
    <property type="entry name" value="Ribosomal_S5"/>
    <property type="match status" value="1"/>
</dbReference>
<dbReference type="NCBIfam" id="NF003125">
    <property type="entry name" value="PRK04044.1"/>
    <property type="match status" value="1"/>
</dbReference>
<dbReference type="Gene3D" id="3.30.230.10">
    <property type="match status" value="1"/>
</dbReference>
<dbReference type="PROSITE" id="PS50881">
    <property type="entry name" value="S5_DSRBD"/>
    <property type="match status" value="1"/>
</dbReference>
<keyword evidence="3 8" id="KW-0694">RNA-binding</keyword>
<dbReference type="Pfam" id="PF03719">
    <property type="entry name" value="Ribosomal_S5_C"/>
    <property type="match status" value="1"/>
</dbReference>
<dbReference type="InterPro" id="IPR005711">
    <property type="entry name" value="Ribosomal_uS5_euk/arc"/>
</dbReference>
<dbReference type="AlphaFoldDB" id="A0A520KYT6"/>
<keyword evidence="5 8" id="KW-0687">Ribonucleoprotein</keyword>
<comment type="caution">
    <text evidence="11">The sequence shown here is derived from an EMBL/GenBank/DDBJ whole genome shotgun (WGS) entry which is preliminary data.</text>
</comment>
<evidence type="ECO:0000259" key="10">
    <source>
        <dbReference type="PROSITE" id="PS50881"/>
    </source>
</evidence>
<keyword evidence="4 8" id="KW-0689">Ribosomal protein</keyword>
<feature type="domain" description="S5 DRBM" evidence="10">
    <location>
        <begin position="64"/>
        <end position="127"/>
    </location>
</feature>
<organism evidence="11 12">
    <name type="scientific">Candidatus Methanolliviera hydrocarbonicum</name>
    <dbReference type="NCBI Taxonomy" id="2491085"/>
    <lineage>
        <taxon>Archaea</taxon>
        <taxon>Methanobacteriati</taxon>
        <taxon>Methanobacteriota</taxon>
        <taxon>Candidatus Methanoliparia</taxon>
        <taxon>Candidatus Methanoliparales</taxon>
        <taxon>Candidatus Methanollivieraceae</taxon>
        <taxon>Candidatus Methanolliviera</taxon>
    </lineage>
</organism>
<dbReference type="InterPro" id="IPR014721">
    <property type="entry name" value="Ribsml_uS5_D2-typ_fold_subgr"/>
</dbReference>
<evidence type="ECO:0000256" key="2">
    <source>
        <dbReference type="ARBA" id="ARBA00022730"/>
    </source>
</evidence>
<reference evidence="11 12" key="1">
    <citation type="journal article" date="2019" name="Nat. Microbiol.">
        <title>Wide diversity of methane and short-chain alkane metabolisms in uncultured archaea.</title>
        <authorList>
            <person name="Borrel G."/>
            <person name="Adam P.S."/>
            <person name="McKay L.J."/>
            <person name="Chen L.X."/>
            <person name="Sierra-Garcia I.N."/>
            <person name="Sieber C.M."/>
            <person name="Letourneur Q."/>
            <person name="Ghozlane A."/>
            <person name="Andersen G.L."/>
            <person name="Li W.J."/>
            <person name="Hallam S.J."/>
            <person name="Muyzer G."/>
            <person name="de Oliveira V.M."/>
            <person name="Inskeep W.P."/>
            <person name="Banfield J.F."/>
            <person name="Gribaldo S."/>
        </authorList>
    </citation>
    <scope>NUCLEOTIDE SEQUENCE [LARGE SCALE GENOMIC DNA]</scope>
    <source>
        <strain evidence="11">NM1b</strain>
    </source>
</reference>
<evidence type="ECO:0000256" key="9">
    <source>
        <dbReference type="RuleBase" id="RU003823"/>
    </source>
</evidence>
<name>A0A520KYT6_9EURY</name>